<feature type="compositionally biased region" description="Polar residues" evidence="12">
    <location>
        <begin position="847"/>
        <end position="868"/>
    </location>
</feature>
<dbReference type="GeneTree" id="ENSGT00950000183067"/>
<dbReference type="SUPFAM" id="SSF50729">
    <property type="entry name" value="PH domain-like"/>
    <property type="match status" value="2"/>
</dbReference>
<feature type="region of interest" description="Disordered" evidence="12">
    <location>
        <begin position="491"/>
        <end position="511"/>
    </location>
</feature>
<dbReference type="Ensembl" id="ENSONIT00000055578.1">
    <property type="protein sequence ID" value="ENSONIP00000038207.1"/>
    <property type="gene ID" value="ENSONIG00000016396.2"/>
</dbReference>
<dbReference type="Pfam" id="PF00169">
    <property type="entry name" value="PH"/>
    <property type="match status" value="2"/>
</dbReference>
<accession>A0A669BRR5</accession>
<dbReference type="GO" id="GO:0032757">
    <property type="term" value="P:positive regulation of interleukin-8 production"/>
    <property type="evidence" value="ECO:0007669"/>
    <property type="project" value="TreeGrafter"/>
</dbReference>
<feature type="compositionally biased region" description="Low complexity" evidence="12">
    <location>
        <begin position="1015"/>
        <end position="1042"/>
    </location>
</feature>
<dbReference type="InterPro" id="IPR030113">
    <property type="entry name" value="AFAP"/>
</dbReference>
<dbReference type="FunFam" id="2.30.29.30:FF:000171">
    <property type="entry name" value="Actin filament-associated protein 1-like 2 isoform 1"/>
    <property type="match status" value="1"/>
</dbReference>
<feature type="region of interest" description="Disordered" evidence="12">
    <location>
        <begin position="315"/>
        <end position="351"/>
    </location>
</feature>
<dbReference type="Proteomes" id="UP000005207">
    <property type="component" value="Unplaced"/>
</dbReference>
<keyword evidence="7 11" id="KW-0175">Coiled coil</keyword>
<feature type="domain" description="PH" evidence="14">
    <location>
        <begin position="541"/>
        <end position="635"/>
    </location>
</feature>
<feature type="transmembrane region" description="Helical" evidence="13">
    <location>
        <begin position="75"/>
        <end position="93"/>
    </location>
</feature>
<feature type="compositionally biased region" description="Basic and acidic residues" evidence="12">
    <location>
        <begin position="501"/>
        <end position="510"/>
    </location>
</feature>
<dbReference type="GO" id="GO:0042169">
    <property type="term" value="F:SH2 domain binding"/>
    <property type="evidence" value="ECO:0007669"/>
    <property type="project" value="TreeGrafter"/>
</dbReference>
<evidence type="ECO:0000256" key="7">
    <source>
        <dbReference type="ARBA" id="ARBA00023054"/>
    </source>
</evidence>
<dbReference type="InterPro" id="IPR002293">
    <property type="entry name" value="AA/rel_permease1"/>
</dbReference>
<dbReference type="CDD" id="cd13307">
    <property type="entry name" value="PH2_AFAP"/>
    <property type="match status" value="1"/>
</dbReference>
<dbReference type="GO" id="GO:0017124">
    <property type="term" value="F:SH3 domain binding"/>
    <property type="evidence" value="ECO:0007669"/>
    <property type="project" value="TreeGrafter"/>
</dbReference>
<keyword evidence="4 13" id="KW-0812">Transmembrane</keyword>
<organism evidence="15 16">
    <name type="scientific">Oreochromis niloticus</name>
    <name type="common">Nile tilapia</name>
    <name type="synonym">Tilapia nilotica</name>
    <dbReference type="NCBI Taxonomy" id="8128"/>
    <lineage>
        <taxon>Eukaryota</taxon>
        <taxon>Metazoa</taxon>
        <taxon>Chordata</taxon>
        <taxon>Craniata</taxon>
        <taxon>Vertebrata</taxon>
        <taxon>Euteleostomi</taxon>
        <taxon>Actinopterygii</taxon>
        <taxon>Neopterygii</taxon>
        <taxon>Teleostei</taxon>
        <taxon>Neoteleostei</taxon>
        <taxon>Acanthomorphata</taxon>
        <taxon>Ovalentaria</taxon>
        <taxon>Cichlomorphae</taxon>
        <taxon>Cichliformes</taxon>
        <taxon>Cichlidae</taxon>
        <taxon>African cichlids</taxon>
        <taxon>Pseudocrenilabrinae</taxon>
        <taxon>Oreochromini</taxon>
        <taxon>Oreochromis</taxon>
    </lineage>
</organism>
<keyword evidence="8 13" id="KW-0472">Membrane</keyword>
<feature type="compositionally biased region" description="Polar residues" evidence="12">
    <location>
        <begin position="707"/>
        <end position="736"/>
    </location>
</feature>
<evidence type="ECO:0000256" key="6">
    <source>
        <dbReference type="ARBA" id="ARBA00022989"/>
    </source>
</evidence>
<dbReference type="Pfam" id="PF13520">
    <property type="entry name" value="AA_permease_2"/>
    <property type="match status" value="1"/>
</dbReference>
<keyword evidence="5" id="KW-0677">Repeat</keyword>
<evidence type="ECO:0000256" key="13">
    <source>
        <dbReference type="SAM" id="Phobius"/>
    </source>
</evidence>
<comment type="function">
    <text evidence="9">May play a role in a signaling cascade by enhancing the kinase activity of SRC. Contributes to SRC-regulated transcription activation.</text>
</comment>
<evidence type="ECO:0000256" key="3">
    <source>
        <dbReference type="ARBA" id="ARBA00022490"/>
    </source>
</evidence>
<reference evidence="15" key="2">
    <citation type="submission" date="2025-09" db="UniProtKB">
        <authorList>
            <consortium name="Ensembl"/>
        </authorList>
    </citation>
    <scope>IDENTIFICATION</scope>
</reference>
<dbReference type="FunFam" id="2.30.29.30:FF:000020">
    <property type="entry name" value="Actin filament-associated protein 1-like 2 isoform 1"/>
    <property type="match status" value="1"/>
</dbReference>
<feature type="transmembrane region" description="Helical" evidence="13">
    <location>
        <begin position="29"/>
        <end position="54"/>
    </location>
</feature>
<dbReference type="Gene3D" id="1.20.1740.10">
    <property type="entry name" value="Amino acid/polyamine transporter I"/>
    <property type="match status" value="1"/>
</dbReference>
<dbReference type="GO" id="GO:0005829">
    <property type="term" value="C:cytosol"/>
    <property type="evidence" value="ECO:0007669"/>
    <property type="project" value="TreeGrafter"/>
</dbReference>
<evidence type="ECO:0000256" key="10">
    <source>
        <dbReference type="ARBA" id="ARBA00072612"/>
    </source>
</evidence>
<dbReference type="GO" id="GO:0032675">
    <property type="term" value="P:regulation of interleukin-6 production"/>
    <property type="evidence" value="ECO:0007669"/>
    <property type="project" value="TreeGrafter"/>
</dbReference>
<evidence type="ECO:0000313" key="15">
    <source>
        <dbReference type="Ensembl" id="ENSONIP00000038207.1"/>
    </source>
</evidence>
<keyword evidence="16" id="KW-1185">Reference proteome</keyword>
<keyword evidence="6 13" id="KW-1133">Transmembrane helix</keyword>
<feature type="compositionally biased region" description="Polar residues" evidence="12">
    <location>
        <begin position="1043"/>
        <end position="1053"/>
    </location>
</feature>
<dbReference type="PANTHER" id="PTHR14338:SF4">
    <property type="entry name" value="ACTIN FILAMENT-ASSOCIATED PROTEIN 1-LIKE 2"/>
    <property type="match status" value="1"/>
</dbReference>
<dbReference type="InterPro" id="IPR001849">
    <property type="entry name" value="PH_domain"/>
</dbReference>
<dbReference type="SMART" id="SM00233">
    <property type="entry name" value="PH"/>
    <property type="match status" value="2"/>
</dbReference>
<dbReference type="GO" id="GO:0016020">
    <property type="term" value="C:membrane"/>
    <property type="evidence" value="ECO:0007669"/>
    <property type="project" value="UniProtKB-SubCell"/>
</dbReference>
<evidence type="ECO:0000256" key="5">
    <source>
        <dbReference type="ARBA" id="ARBA00022737"/>
    </source>
</evidence>
<feature type="region of interest" description="Disordered" evidence="12">
    <location>
        <begin position="986"/>
        <end position="1082"/>
    </location>
</feature>
<evidence type="ECO:0000313" key="16">
    <source>
        <dbReference type="Proteomes" id="UP000005207"/>
    </source>
</evidence>
<evidence type="ECO:0000256" key="4">
    <source>
        <dbReference type="ARBA" id="ARBA00022692"/>
    </source>
</evidence>
<feature type="region of interest" description="Disordered" evidence="12">
    <location>
        <begin position="681"/>
        <end position="742"/>
    </location>
</feature>
<evidence type="ECO:0000256" key="11">
    <source>
        <dbReference type="SAM" id="Coils"/>
    </source>
</evidence>
<evidence type="ECO:0000256" key="1">
    <source>
        <dbReference type="ARBA" id="ARBA00004141"/>
    </source>
</evidence>
<name>A0A669BRR5_ORENI</name>
<feature type="coiled-coil region" evidence="11">
    <location>
        <begin position="898"/>
        <end position="983"/>
    </location>
</feature>
<proteinExistence type="predicted"/>
<dbReference type="GO" id="GO:0007346">
    <property type="term" value="P:regulation of mitotic cell cycle"/>
    <property type="evidence" value="ECO:0007669"/>
    <property type="project" value="TreeGrafter"/>
</dbReference>
<dbReference type="GO" id="GO:0045893">
    <property type="term" value="P:positive regulation of DNA-templated transcription"/>
    <property type="evidence" value="ECO:0007669"/>
    <property type="project" value="TreeGrafter"/>
</dbReference>
<reference evidence="15" key="1">
    <citation type="submission" date="2025-08" db="UniProtKB">
        <authorList>
            <consortium name="Ensembl"/>
        </authorList>
    </citation>
    <scope>IDENTIFICATION</scope>
</reference>
<gene>
    <name evidence="15" type="primary">AFAP1L2</name>
    <name evidence="15" type="synonym">afap1l2</name>
</gene>
<keyword evidence="3" id="KW-0963">Cytoplasm</keyword>
<evidence type="ECO:0000256" key="8">
    <source>
        <dbReference type="ARBA" id="ARBA00023136"/>
    </source>
</evidence>
<feature type="region of interest" description="Disordered" evidence="12">
    <location>
        <begin position="756"/>
        <end position="887"/>
    </location>
</feature>
<evidence type="ECO:0000259" key="14">
    <source>
        <dbReference type="PROSITE" id="PS50003"/>
    </source>
</evidence>
<dbReference type="InterPro" id="IPR011993">
    <property type="entry name" value="PH-like_dom_sf"/>
</dbReference>
<feature type="transmembrane region" description="Helical" evidence="13">
    <location>
        <begin position="132"/>
        <end position="155"/>
    </location>
</feature>
<evidence type="ECO:0000256" key="2">
    <source>
        <dbReference type="ARBA" id="ARBA00004496"/>
    </source>
</evidence>
<evidence type="ECO:0000256" key="9">
    <source>
        <dbReference type="ARBA" id="ARBA00059761"/>
    </source>
</evidence>
<feature type="compositionally biased region" description="Low complexity" evidence="12">
    <location>
        <begin position="820"/>
        <end position="846"/>
    </location>
</feature>
<sequence>MVLFELCHRRGQKSKQTFATYALRGLDSAIPILVALSCLATLNGGIFVSPRMLFVGAREGYWPQIFSTIHIRRHTPLPALLLMYPLMVIMLISGDISQLMSLLSFSDWFFIALATLGMLIHRYRFPLHPRPFKVPLVIPVTFTVVSFFIVSHSLYSDPWNTGCSCLLTLSGVPVYYMTVYHFCLPPTWRRIFMLDQLLMELHRFLVILDKETLSGNATVQKGLLSDLLQSYRASTGADEEYIYMNKVVPGKEKNDDRLDALLNGKAAKRVPVPQKNLPDLPPPRTGVVCREPFPLPPVPAPACADASESYYEEAQPYEETVNDDGEAVSSSYESYDEEEVTREKSSSAQHQWPSAEASIELMKDAHICAFLWRKKWLGQWAKQLCVIKDHRLLCYKSSKEQTPLLDVSLLGCSVVYKEKQLKRKEHRLKIIPVGGETIVLGLQSKEQTEQWLKVIQEISPKPADSCDPQHTVSDSPRLICTKGELSERYSVASESGSSTDSHAETPESKDVKKKYGAGLMFSNLMNIGKKKPSALESPEKCVDTSGYLNVLVNSQWRTCWCLIKNGQLWFYQDKGKNKVTQPAVTLEGCNVLPDPSPEHLYSFRIDMDGTQMATLEAKTSADMGHWLGLLLSQTGSKTDPEELTYDYVNAERISTIVNAARTSLYLMQRRYSEPNTYIDTLPSISHNSDDLYDDVASIPDPEDAEENSQTNCEGNNLQKDNETCSQDNAKSPQGTEQDSENRIYLDLVPVRSFLHTSSGGKLSPKEASRHSLIPADDQKDSSSQVKEGTSTNNTEPDSMPALNGTNLASATSKAEQERAQTPTPSQPQTQPVKTSTQSQETTKKTSLGITQAFNSFGGQIHKSPTSHTAAARPHSPQPARPKAHTIGCPGAVEIKLGKNRTEADMRRYIDERDRLEKEREEVKISLANLKKEKREIKEELSTCQDPKQQASLEARLKQKEEACREAEQHRVEVELQLVEVKESLKKVESGPFTLGTTLDSSLQDTPMPKASTIGSPQVSSSSSSSSLLSPSSSSQPSSSNVNADSVSPVNSASALKGRPTSMMTTKGNVLQKAKEWEKKSTT</sequence>
<feature type="domain" description="PH" evidence="14">
    <location>
        <begin position="364"/>
        <end position="460"/>
    </location>
</feature>
<feature type="compositionally biased region" description="Polar residues" evidence="12">
    <location>
        <begin position="803"/>
        <end position="813"/>
    </location>
</feature>
<feature type="compositionally biased region" description="Polar residues" evidence="12">
    <location>
        <begin position="781"/>
        <end position="796"/>
    </location>
</feature>
<feature type="transmembrane region" description="Helical" evidence="13">
    <location>
        <begin position="99"/>
        <end position="120"/>
    </location>
</feature>
<dbReference type="PROSITE" id="PS50003">
    <property type="entry name" value="PH_DOMAIN"/>
    <property type="match status" value="2"/>
</dbReference>
<feature type="compositionally biased region" description="Basic and acidic residues" evidence="12">
    <location>
        <begin position="1072"/>
        <end position="1082"/>
    </location>
</feature>
<dbReference type="CDD" id="cd13306">
    <property type="entry name" value="PH1_AFAP"/>
    <property type="match status" value="1"/>
</dbReference>
<dbReference type="GO" id="GO:0061386">
    <property type="term" value="P:closure of optic fissure"/>
    <property type="evidence" value="ECO:0007669"/>
    <property type="project" value="Ensembl"/>
</dbReference>
<dbReference type="AlphaFoldDB" id="A0A669BRR5"/>
<dbReference type="GO" id="GO:0006954">
    <property type="term" value="P:inflammatory response"/>
    <property type="evidence" value="ECO:0007669"/>
    <property type="project" value="TreeGrafter"/>
</dbReference>
<dbReference type="InParanoid" id="A0A669BRR5"/>
<dbReference type="Gene3D" id="2.30.29.30">
    <property type="entry name" value="Pleckstrin-homology domain (PH domain)/Phosphotyrosine-binding domain (PTB)"/>
    <property type="match status" value="2"/>
</dbReference>
<evidence type="ECO:0000256" key="12">
    <source>
        <dbReference type="SAM" id="MobiDB-lite"/>
    </source>
</evidence>
<protein>
    <recommendedName>
        <fullName evidence="10">Actin filament-associated protein 1-like 2</fullName>
    </recommendedName>
</protein>
<dbReference type="PANTHER" id="PTHR14338">
    <property type="entry name" value="ACTIN FILAMENT-ASSOCIATED PROTEIN 1 FAMILY MEMBER"/>
    <property type="match status" value="1"/>
</dbReference>
<dbReference type="GO" id="GO:0045742">
    <property type="term" value="P:positive regulation of epidermal growth factor receptor signaling pathway"/>
    <property type="evidence" value="ECO:0007669"/>
    <property type="project" value="TreeGrafter"/>
</dbReference>
<dbReference type="GO" id="GO:0022857">
    <property type="term" value="F:transmembrane transporter activity"/>
    <property type="evidence" value="ECO:0007669"/>
    <property type="project" value="InterPro"/>
</dbReference>
<feature type="compositionally biased region" description="Polar residues" evidence="12">
    <location>
        <begin position="994"/>
        <end position="1004"/>
    </location>
</feature>
<comment type="subcellular location">
    <subcellularLocation>
        <location evidence="2">Cytoplasm</location>
    </subcellularLocation>
    <subcellularLocation>
        <location evidence="1">Membrane</location>
        <topology evidence="1">Multi-pass membrane protein</topology>
    </subcellularLocation>
</comment>